<dbReference type="InterPro" id="IPR008271">
    <property type="entry name" value="Ser/Thr_kinase_AS"/>
</dbReference>
<feature type="domain" description="Protein kinase" evidence="1">
    <location>
        <begin position="1"/>
        <end position="100"/>
    </location>
</feature>
<dbReference type="Pfam" id="PF00069">
    <property type="entry name" value="Pkinase"/>
    <property type="match status" value="1"/>
</dbReference>
<comment type="caution">
    <text evidence="2">The sequence shown here is derived from an EMBL/GenBank/DDBJ whole genome shotgun (WGS) entry which is preliminary data.</text>
</comment>
<dbReference type="EMBL" id="JAFNEN010000230">
    <property type="protein sequence ID" value="KAG8188776.1"/>
    <property type="molecule type" value="Genomic_DNA"/>
</dbReference>
<dbReference type="SUPFAM" id="SSF56112">
    <property type="entry name" value="Protein kinase-like (PK-like)"/>
    <property type="match status" value="1"/>
</dbReference>
<evidence type="ECO:0000259" key="1">
    <source>
        <dbReference type="PROSITE" id="PS50011"/>
    </source>
</evidence>
<dbReference type="InterPro" id="IPR011009">
    <property type="entry name" value="Kinase-like_dom_sf"/>
</dbReference>
<keyword evidence="3" id="KW-1185">Reference proteome</keyword>
<dbReference type="PROSITE" id="PS50011">
    <property type="entry name" value="PROTEIN_KINASE_DOM"/>
    <property type="match status" value="1"/>
</dbReference>
<dbReference type="GO" id="GO:0004674">
    <property type="term" value="F:protein serine/threonine kinase activity"/>
    <property type="evidence" value="ECO:0007669"/>
    <property type="project" value="TreeGrafter"/>
</dbReference>
<dbReference type="Gene3D" id="1.10.510.10">
    <property type="entry name" value="Transferase(Phosphotransferase) domain 1"/>
    <property type="match status" value="1"/>
</dbReference>
<dbReference type="AlphaFoldDB" id="A0AAV6UZU4"/>
<evidence type="ECO:0000313" key="2">
    <source>
        <dbReference type="EMBL" id="KAG8188776.1"/>
    </source>
</evidence>
<dbReference type="GO" id="GO:0005524">
    <property type="term" value="F:ATP binding"/>
    <property type="evidence" value="ECO:0007669"/>
    <property type="project" value="InterPro"/>
</dbReference>
<dbReference type="PANTHER" id="PTHR24359">
    <property type="entry name" value="SERINE/THREONINE-PROTEIN KINASE SBK1"/>
    <property type="match status" value="1"/>
</dbReference>
<dbReference type="InterPro" id="IPR000719">
    <property type="entry name" value="Prot_kinase_dom"/>
</dbReference>
<proteinExistence type="predicted"/>
<protein>
    <recommendedName>
        <fullName evidence="1">Protein kinase domain-containing protein</fullName>
    </recommendedName>
</protein>
<sequence length="100" mass="11326">MYLGDAMRGLNYLHSRNLCHFDVKPDNILIDAKGAKLSDFGCIAFTNKLNHISDMGMPFEFRPPEGCINLESNPLLPDAKACDLWGFGIMLLEFCWLIFL</sequence>
<dbReference type="Proteomes" id="UP000827092">
    <property type="component" value="Unassembled WGS sequence"/>
</dbReference>
<reference evidence="2 3" key="1">
    <citation type="journal article" date="2022" name="Nat. Ecol. Evol.">
        <title>A masculinizing supergene underlies an exaggerated male reproductive morph in a spider.</title>
        <authorList>
            <person name="Hendrickx F."/>
            <person name="De Corte Z."/>
            <person name="Sonet G."/>
            <person name="Van Belleghem S.M."/>
            <person name="Kostlbacher S."/>
            <person name="Vangestel C."/>
        </authorList>
    </citation>
    <scope>NUCLEOTIDE SEQUENCE [LARGE SCALE GENOMIC DNA]</scope>
    <source>
        <strain evidence="2">W744_W776</strain>
    </source>
</reference>
<organism evidence="2 3">
    <name type="scientific">Oedothorax gibbosus</name>
    <dbReference type="NCBI Taxonomy" id="931172"/>
    <lineage>
        <taxon>Eukaryota</taxon>
        <taxon>Metazoa</taxon>
        <taxon>Ecdysozoa</taxon>
        <taxon>Arthropoda</taxon>
        <taxon>Chelicerata</taxon>
        <taxon>Arachnida</taxon>
        <taxon>Araneae</taxon>
        <taxon>Araneomorphae</taxon>
        <taxon>Entelegynae</taxon>
        <taxon>Araneoidea</taxon>
        <taxon>Linyphiidae</taxon>
        <taxon>Erigoninae</taxon>
        <taxon>Oedothorax</taxon>
    </lineage>
</organism>
<dbReference type="PANTHER" id="PTHR24359:SF1">
    <property type="entry name" value="INHIBITOR OF NUCLEAR FACTOR KAPPA-B KINASE EPSILON SUBUNIT HOMOLOG 1-RELATED"/>
    <property type="match status" value="1"/>
</dbReference>
<name>A0AAV6UZU4_9ARAC</name>
<evidence type="ECO:0000313" key="3">
    <source>
        <dbReference type="Proteomes" id="UP000827092"/>
    </source>
</evidence>
<dbReference type="PROSITE" id="PS00108">
    <property type="entry name" value="PROTEIN_KINASE_ST"/>
    <property type="match status" value="1"/>
</dbReference>
<accession>A0AAV6UZU4</accession>
<gene>
    <name evidence="2" type="ORF">JTE90_009172</name>
</gene>